<reference evidence="2 3" key="1">
    <citation type="submission" date="2023-07" db="EMBL/GenBank/DDBJ databases">
        <title>Sorghum-associated microbial communities from plants grown in Nebraska, USA.</title>
        <authorList>
            <person name="Schachtman D."/>
        </authorList>
    </citation>
    <scope>NUCLEOTIDE SEQUENCE [LARGE SCALE GENOMIC DNA]</scope>
    <source>
        <strain evidence="2 3">BE107</strain>
    </source>
</reference>
<evidence type="ECO:0000313" key="3">
    <source>
        <dbReference type="Proteomes" id="UP001254759"/>
    </source>
</evidence>
<accession>A0ABU1RS81</accession>
<name>A0ABU1RS81_9GAMM</name>
<gene>
    <name evidence="2" type="ORF">J2W94_001228</name>
</gene>
<protein>
    <submittedName>
        <fullName evidence="2">Uncharacterized protein</fullName>
    </submittedName>
</protein>
<evidence type="ECO:0000256" key="1">
    <source>
        <dbReference type="SAM" id="SignalP"/>
    </source>
</evidence>
<keyword evidence="3" id="KW-1185">Reference proteome</keyword>
<dbReference type="RefSeq" id="WP_310091159.1">
    <property type="nucleotide sequence ID" value="NZ_JAVDTT010000001.1"/>
</dbReference>
<keyword evidence="1" id="KW-0732">Signal</keyword>
<sequence length="110" mass="11655">MRSFALVFCLLVLSAGHPYPALAQGSAAPAIRYSGGDGLTLKKAIVVTGAGSASEGLAAEQEWIRIHYPDATVESKGRVIGPPHYDVITLKLASGSRLDLHFDITAFFVE</sequence>
<feature type="signal peptide" evidence="1">
    <location>
        <begin position="1"/>
        <end position="23"/>
    </location>
</feature>
<comment type="caution">
    <text evidence="2">The sequence shown here is derived from an EMBL/GenBank/DDBJ whole genome shotgun (WGS) entry which is preliminary data.</text>
</comment>
<dbReference type="Proteomes" id="UP001254759">
    <property type="component" value="Unassembled WGS sequence"/>
</dbReference>
<feature type="chain" id="PRO_5046589201" evidence="1">
    <location>
        <begin position="24"/>
        <end position="110"/>
    </location>
</feature>
<evidence type="ECO:0000313" key="2">
    <source>
        <dbReference type="EMBL" id="MDR6840964.1"/>
    </source>
</evidence>
<proteinExistence type="predicted"/>
<organism evidence="2 3">
    <name type="scientific">Pseudoxanthomonas sacheonensis</name>
    <dbReference type="NCBI Taxonomy" id="443615"/>
    <lineage>
        <taxon>Bacteria</taxon>
        <taxon>Pseudomonadati</taxon>
        <taxon>Pseudomonadota</taxon>
        <taxon>Gammaproteobacteria</taxon>
        <taxon>Lysobacterales</taxon>
        <taxon>Lysobacteraceae</taxon>
        <taxon>Pseudoxanthomonas</taxon>
    </lineage>
</organism>
<dbReference type="EMBL" id="JAVDTT010000001">
    <property type="protein sequence ID" value="MDR6840964.1"/>
    <property type="molecule type" value="Genomic_DNA"/>
</dbReference>